<dbReference type="GO" id="GO:0032543">
    <property type="term" value="P:mitochondrial translation"/>
    <property type="evidence" value="ECO:0007669"/>
    <property type="project" value="TreeGrafter"/>
</dbReference>
<keyword evidence="1" id="KW-0175">Coiled coil</keyword>
<sequence length="336" mass="38537">MFAWLQGPGRGLRHPLKGSTNYLGAYNARGELVRTKGDAQGKRTSLAKPVRDDLDEEDELEAIREREKADNTEKSGGKKGNELPPERPQDLRPFPLNTYFKSQPILSEDLREEIWRRVQQDGSNIRIVSAELGVSIERVAAVVRMKEIEKRWVAEGKPLATPYSRAVLSMLPTTPFSPGRPPIVHEPINDLRVHPDTKHQVFVPVSESRHFTREDAGKAFSADLLSTEKRIPHPELVELEKDIVNGVEPRERIARARERMRQEEETRQKREEARKKRIEESVKVFNSGNRFMFRFEECNAEAVGKDGRSHKGVGWRYGVPHEDRKKGQVKIPKYVL</sequence>
<dbReference type="PANTHER" id="PTHR28158">
    <property type="entry name" value="37S RIBOSOMAL PROTEIN S35, MITOCHONDRIAL"/>
    <property type="match status" value="1"/>
</dbReference>
<dbReference type="Pfam" id="PF12298">
    <property type="entry name" value="Bot1p"/>
    <property type="match status" value="1"/>
</dbReference>
<feature type="compositionally biased region" description="Basic and acidic residues" evidence="2">
    <location>
        <begin position="61"/>
        <end position="90"/>
    </location>
</feature>
<accession>A0A9P4IQA6</accession>
<gene>
    <name evidence="3" type="ORF">NA57DRAFT_70334</name>
</gene>
<proteinExistence type="predicted"/>
<evidence type="ECO:0000256" key="1">
    <source>
        <dbReference type="SAM" id="Coils"/>
    </source>
</evidence>
<dbReference type="InterPro" id="IPR021036">
    <property type="entry name" value="Ribosomal_mS45"/>
</dbReference>
<feature type="region of interest" description="Disordered" evidence="2">
    <location>
        <begin position="36"/>
        <end position="95"/>
    </location>
</feature>
<dbReference type="GO" id="GO:0005763">
    <property type="term" value="C:mitochondrial small ribosomal subunit"/>
    <property type="evidence" value="ECO:0007669"/>
    <property type="project" value="TreeGrafter"/>
</dbReference>
<evidence type="ECO:0008006" key="5">
    <source>
        <dbReference type="Google" id="ProtNLM"/>
    </source>
</evidence>
<dbReference type="EMBL" id="ML978121">
    <property type="protein sequence ID" value="KAF2104122.1"/>
    <property type="molecule type" value="Genomic_DNA"/>
</dbReference>
<dbReference type="OrthoDB" id="10052321at2759"/>
<name>A0A9P4IQA6_9PEZI</name>
<dbReference type="PANTHER" id="PTHR28158:SF1">
    <property type="entry name" value="SMALL RIBOSOMAL SUBUNIT PROTEIN MS45"/>
    <property type="match status" value="1"/>
</dbReference>
<dbReference type="AlphaFoldDB" id="A0A9P4IQA6"/>
<reference evidence="3" key="1">
    <citation type="journal article" date="2020" name="Stud. Mycol.">
        <title>101 Dothideomycetes genomes: a test case for predicting lifestyles and emergence of pathogens.</title>
        <authorList>
            <person name="Haridas S."/>
            <person name="Albert R."/>
            <person name="Binder M."/>
            <person name="Bloem J."/>
            <person name="Labutti K."/>
            <person name="Salamov A."/>
            <person name="Andreopoulos B."/>
            <person name="Baker S."/>
            <person name="Barry K."/>
            <person name="Bills G."/>
            <person name="Bluhm B."/>
            <person name="Cannon C."/>
            <person name="Castanera R."/>
            <person name="Culley D."/>
            <person name="Daum C."/>
            <person name="Ezra D."/>
            <person name="Gonzalez J."/>
            <person name="Henrissat B."/>
            <person name="Kuo A."/>
            <person name="Liang C."/>
            <person name="Lipzen A."/>
            <person name="Lutzoni F."/>
            <person name="Magnuson J."/>
            <person name="Mondo S."/>
            <person name="Nolan M."/>
            <person name="Ohm R."/>
            <person name="Pangilinan J."/>
            <person name="Park H.-J."/>
            <person name="Ramirez L."/>
            <person name="Alfaro M."/>
            <person name="Sun H."/>
            <person name="Tritt A."/>
            <person name="Yoshinaga Y."/>
            <person name="Zwiers L.-H."/>
            <person name="Turgeon B."/>
            <person name="Goodwin S."/>
            <person name="Spatafora J."/>
            <person name="Crous P."/>
            <person name="Grigoriev I."/>
        </authorList>
    </citation>
    <scope>NUCLEOTIDE SEQUENCE</scope>
    <source>
        <strain evidence="3">CBS 133067</strain>
    </source>
</reference>
<keyword evidence="4" id="KW-1185">Reference proteome</keyword>
<evidence type="ECO:0000313" key="3">
    <source>
        <dbReference type="EMBL" id="KAF2104122.1"/>
    </source>
</evidence>
<feature type="coiled-coil region" evidence="1">
    <location>
        <begin position="253"/>
        <end position="281"/>
    </location>
</feature>
<dbReference type="Proteomes" id="UP000799772">
    <property type="component" value="Unassembled WGS sequence"/>
</dbReference>
<evidence type="ECO:0000256" key="2">
    <source>
        <dbReference type="SAM" id="MobiDB-lite"/>
    </source>
</evidence>
<dbReference type="GO" id="GO:0003735">
    <property type="term" value="F:structural constituent of ribosome"/>
    <property type="evidence" value="ECO:0007669"/>
    <property type="project" value="TreeGrafter"/>
</dbReference>
<evidence type="ECO:0000313" key="4">
    <source>
        <dbReference type="Proteomes" id="UP000799772"/>
    </source>
</evidence>
<organism evidence="3 4">
    <name type="scientific">Rhizodiscina lignyota</name>
    <dbReference type="NCBI Taxonomy" id="1504668"/>
    <lineage>
        <taxon>Eukaryota</taxon>
        <taxon>Fungi</taxon>
        <taxon>Dikarya</taxon>
        <taxon>Ascomycota</taxon>
        <taxon>Pezizomycotina</taxon>
        <taxon>Dothideomycetes</taxon>
        <taxon>Pleosporomycetidae</taxon>
        <taxon>Aulographales</taxon>
        <taxon>Rhizodiscinaceae</taxon>
        <taxon>Rhizodiscina</taxon>
    </lineage>
</organism>
<protein>
    <recommendedName>
        <fullName evidence="5">Eukaryotic mitochondrial regulator protein-domain-containing protein</fullName>
    </recommendedName>
</protein>
<comment type="caution">
    <text evidence="3">The sequence shown here is derived from an EMBL/GenBank/DDBJ whole genome shotgun (WGS) entry which is preliminary data.</text>
</comment>